<evidence type="ECO:0000256" key="4">
    <source>
        <dbReference type="ARBA" id="ARBA00022989"/>
    </source>
</evidence>
<keyword evidence="4" id="KW-1133">Transmembrane helix</keyword>
<dbReference type="RefSeq" id="WP_135262676.1">
    <property type="nucleotide sequence ID" value="NZ_SMLM01000001.1"/>
</dbReference>
<dbReference type="OrthoDB" id="9804152at2"/>
<dbReference type="InterPro" id="IPR023353">
    <property type="entry name" value="LemA-like_dom_sf"/>
</dbReference>
<dbReference type="InterPro" id="IPR007156">
    <property type="entry name" value="MamQ_LemA"/>
</dbReference>
<evidence type="ECO:0000256" key="2">
    <source>
        <dbReference type="ARBA" id="ARBA00008854"/>
    </source>
</evidence>
<dbReference type="EMBL" id="SMLM01000001">
    <property type="protein sequence ID" value="TFZ06590.1"/>
    <property type="molecule type" value="Genomic_DNA"/>
</dbReference>
<organism evidence="6 7">
    <name type="scientific">Ramlibacter henchirensis</name>
    <dbReference type="NCBI Taxonomy" id="204072"/>
    <lineage>
        <taxon>Bacteria</taxon>
        <taxon>Pseudomonadati</taxon>
        <taxon>Pseudomonadota</taxon>
        <taxon>Betaproteobacteria</taxon>
        <taxon>Burkholderiales</taxon>
        <taxon>Comamonadaceae</taxon>
        <taxon>Ramlibacter</taxon>
    </lineage>
</organism>
<dbReference type="Gene3D" id="1.20.1440.20">
    <property type="entry name" value="LemA-like domain"/>
    <property type="match status" value="1"/>
</dbReference>
<evidence type="ECO:0000256" key="1">
    <source>
        <dbReference type="ARBA" id="ARBA00004167"/>
    </source>
</evidence>
<evidence type="ECO:0000313" key="6">
    <source>
        <dbReference type="EMBL" id="TFZ06590.1"/>
    </source>
</evidence>
<gene>
    <name evidence="6" type="ORF">EZ313_08170</name>
</gene>
<dbReference type="PANTHER" id="PTHR34478:SF1">
    <property type="entry name" value="PROTEIN LEMA"/>
    <property type="match status" value="1"/>
</dbReference>
<dbReference type="SUPFAM" id="SSF140478">
    <property type="entry name" value="LemA-like"/>
    <property type="match status" value="1"/>
</dbReference>
<protein>
    <submittedName>
        <fullName evidence="6">LemA family protein</fullName>
    </submittedName>
</protein>
<dbReference type="GO" id="GO:0016020">
    <property type="term" value="C:membrane"/>
    <property type="evidence" value="ECO:0007669"/>
    <property type="project" value="UniProtKB-SubCell"/>
</dbReference>
<proteinExistence type="inferred from homology"/>
<dbReference type="PANTHER" id="PTHR34478">
    <property type="entry name" value="PROTEIN LEMA"/>
    <property type="match status" value="1"/>
</dbReference>
<keyword evidence="7" id="KW-1185">Reference proteome</keyword>
<dbReference type="AlphaFoldDB" id="A0A4Z0C832"/>
<keyword evidence="3" id="KW-0812">Transmembrane</keyword>
<name>A0A4Z0C832_9BURK</name>
<evidence type="ECO:0000313" key="7">
    <source>
        <dbReference type="Proteomes" id="UP000298180"/>
    </source>
</evidence>
<reference evidence="6 7" key="1">
    <citation type="submission" date="2019-03" db="EMBL/GenBank/DDBJ databases">
        <title>Ramlibacter henchirensis DSM 14656, whole genome shotgun sequence.</title>
        <authorList>
            <person name="Zhang X."/>
            <person name="Feng G."/>
            <person name="Zhu H."/>
        </authorList>
    </citation>
    <scope>NUCLEOTIDE SEQUENCE [LARGE SCALE GENOMIC DNA]</scope>
    <source>
        <strain evidence="6 7">DSM 14656</strain>
    </source>
</reference>
<comment type="similarity">
    <text evidence="2">Belongs to the LemA family.</text>
</comment>
<dbReference type="Proteomes" id="UP000298180">
    <property type="component" value="Unassembled WGS sequence"/>
</dbReference>
<comment type="caution">
    <text evidence="6">The sequence shown here is derived from an EMBL/GenBank/DDBJ whole genome shotgun (WGS) entry which is preliminary data.</text>
</comment>
<evidence type="ECO:0000256" key="5">
    <source>
        <dbReference type="ARBA" id="ARBA00023136"/>
    </source>
</evidence>
<dbReference type="Pfam" id="PF04011">
    <property type="entry name" value="LemA"/>
    <property type="match status" value="1"/>
</dbReference>
<comment type="subcellular location">
    <subcellularLocation>
        <location evidence="1">Membrane</location>
        <topology evidence="1">Single-pass membrane protein</topology>
    </subcellularLocation>
</comment>
<keyword evidence="5" id="KW-0472">Membrane</keyword>
<sequence length="194" mass="20589">MSSTLLSWVAAAVLTFWGVGAYNRLVRLRGEANAAFASLDAELAKQVQLVHELLPEDEDPPASLFDGIGGSFWGGLQGAAAQLEATLASARQRPLEPERIAALASAQSVLATAWDRAEREDANDLAGARLPDTLTSTRAHITAQCIAGAERFTQAVHRYNDAIAQFPAVLLARLFGFRPGRGLEAMPVARGPAA</sequence>
<accession>A0A4Z0C832</accession>
<evidence type="ECO:0000256" key="3">
    <source>
        <dbReference type="ARBA" id="ARBA00022692"/>
    </source>
</evidence>